<name>A0A645C671_9ZZZZ</name>
<evidence type="ECO:0000313" key="2">
    <source>
        <dbReference type="EMBL" id="MPM72667.1"/>
    </source>
</evidence>
<reference evidence="2" key="1">
    <citation type="submission" date="2019-08" db="EMBL/GenBank/DDBJ databases">
        <authorList>
            <person name="Kucharzyk K."/>
            <person name="Murdoch R.W."/>
            <person name="Higgins S."/>
            <person name="Loffler F."/>
        </authorList>
    </citation>
    <scope>NUCLEOTIDE SEQUENCE</scope>
</reference>
<gene>
    <name evidence="2" type="ORF">SDC9_119643</name>
</gene>
<sequence length="89" mass="10073">MQDIEALHAFHSTDDISSGITLGMADMQTGSAGVGKHIQAVKLRFRIIPYIGFESFMRKPILLPFFFNLLVIIIHKCFLHIKSRPSRTT</sequence>
<dbReference type="EMBL" id="VSSQ01024882">
    <property type="protein sequence ID" value="MPM72667.1"/>
    <property type="molecule type" value="Genomic_DNA"/>
</dbReference>
<evidence type="ECO:0000256" key="1">
    <source>
        <dbReference type="SAM" id="Phobius"/>
    </source>
</evidence>
<accession>A0A645C671</accession>
<keyword evidence="1" id="KW-0812">Transmembrane</keyword>
<organism evidence="2">
    <name type="scientific">bioreactor metagenome</name>
    <dbReference type="NCBI Taxonomy" id="1076179"/>
    <lineage>
        <taxon>unclassified sequences</taxon>
        <taxon>metagenomes</taxon>
        <taxon>ecological metagenomes</taxon>
    </lineage>
</organism>
<proteinExistence type="predicted"/>
<dbReference type="AlphaFoldDB" id="A0A645C671"/>
<protein>
    <submittedName>
        <fullName evidence="2">Uncharacterized protein</fullName>
    </submittedName>
</protein>
<keyword evidence="1" id="KW-0472">Membrane</keyword>
<keyword evidence="1" id="KW-1133">Transmembrane helix</keyword>
<dbReference type="AntiFam" id="ANF00083">
    <property type="entry name" value="Shadow ORF (opposite leuS)"/>
</dbReference>
<comment type="caution">
    <text evidence="2">The sequence shown here is derived from an EMBL/GenBank/DDBJ whole genome shotgun (WGS) entry which is preliminary data.</text>
</comment>
<feature type="transmembrane region" description="Helical" evidence="1">
    <location>
        <begin position="61"/>
        <end position="79"/>
    </location>
</feature>